<protein>
    <submittedName>
        <fullName evidence="2">UDP-glucose 4-epimerase</fullName>
        <ecNumber evidence="2">5.1.3.2</ecNumber>
    </submittedName>
</protein>
<dbReference type="GO" id="GO:0006694">
    <property type="term" value="P:steroid biosynthetic process"/>
    <property type="evidence" value="ECO:0007669"/>
    <property type="project" value="InterPro"/>
</dbReference>
<name>A0A2N8ZGA6_9VIBR</name>
<evidence type="ECO:0000259" key="1">
    <source>
        <dbReference type="Pfam" id="PF01073"/>
    </source>
</evidence>
<reference evidence="2 3" key="1">
    <citation type="submission" date="2017-10" db="EMBL/GenBank/DDBJ databases">
        <authorList>
            <person name="Banno H."/>
            <person name="Chua N.-H."/>
        </authorList>
    </citation>
    <scope>NUCLEOTIDE SEQUENCE [LARGE SCALE GENOMIC DNA]</scope>
    <source>
        <strain evidence="2">Vibrio tapetis CECT4600</strain>
    </source>
</reference>
<keyword evidence="3" id="KW-1185">Reference proteome</keyword>
<dbReference type="KEGG" id="vta:A2985"/>
<organism evidence="2 3">
    <name type="scientific">Vibrio tapetis subsp. tapetis</name>
    <dbReference type="NCBI Taxonomy" id="1671868"/>
    <lineage>
        <taxon>Bacteria</taxon>
        <taxon>Pseudomonadati</taxon>
        <taxon>Pseudomonadota</taxon>
        <taxon>Gammaproteobacteria</taxon>
        <taxon>Vibrionales</taxon>
        <taxon>Vibrionaceae</taxon>
        <taxon>Vibrio</taxon>
    </lineage>
</organism>
<dbReference type="InterPro" id="IPR002225">
    <property type="entry name" value="3Beta_OHSteriod_DH/Estase"/>
</dbReference>
<dbReference type="AlphaFoldDB" id="A0A2N8ZGA6"/>
<dbReference type="Proteomes" id="UP000235828">
    <property type="component" value="Chromosome A"/>
</dbReference>
<dbReference type="Gene3D" id="3.40.50.720">
    <property type="entry name" value="NAD(P)-binding Rossmann-like Domain"/>
    <property type="match status" value="1"/>
</dbReference>
<dbReference type="Pfam" id="PF01073">
    <property type="entry name" value="3Beta_HSD"/>
    <property type="match status" value="1"/>
</dbReference>
<dbReference type="CDD" id="cd05232">
    <property type="entry name" value="UDP_G4E_4_SDR_e"/>
    <property type="match status" value="1"/>
</dbReference>
<dbReference type="GO" id="GO:0003978">
    <property type="term" value="F:UDP-glucose 4-epimerase activity"/>
    <property type="evidence" value="ECO:0007669"/>
    <property type="project" value="UniProtKB-EC"/>
</dbReference>
<keyword evidence="2" id="KW-0413">Isomerase</keyword>
<dbReference type="RefSeq" id="WP_415239661.1">
    <property type="nucleotide sequence ID" value="NZ_LT960611.1"/>
</dbReference>
<dbReference type="InterPro" id="IPR036291">
    <property type="entry name" value="NAD(P)-bd_dom_sf"/>
</dbReference>
<proteinExistence type="predicted"/>
<evidence type="ECO:0000313" key="2">
    <source>
        <dbReference type="EMBL" id="SON50951.1"/>
    </source>
</evidence>
<dbReference type="PANTHER" id="PTHR43000">
    <property type="entry name" value="DTDP-D-GLUCOSE 4,6-DEHYDRATASE-RELATED"/>
    <property type="match status" value="1"/>
</dbReference>
<sequence>MINKGCLITGANGFLGKQLVQSLGNKYSLVKSAVRVCDENITLSENVQEVGSINGSTNWQSALTGVDVIIHTAARVHVMSDESSDSLAEYRDVNTLGTLNLARQAIDSGVKRFIFISTIKVNGESTLLGAPYTSTDIPAAEDFYGQSKAEAEEKLLELASKSDLEVVIIRSPLIYGPEVKANFASLLNLVNRGVPLPFGCITSNKRSLVYVNNLVDLVITCIEHPQASNQIFLVSDDHDVSTSEMVRQMAKSLGKPQWQLPVPKCCYNLMGNICGKKDIIDRLLGSLQVDISHTKEVLGWRPPYSFEDGFNDTANEFLKSRKK</sequence>
<dbReference type="EC" id="5.1.3.2" evidence="2"/>
<dbReference type="GO" id="GO:0016616">
    <property type="term" value="F:oxidoreductase activity, acting on the CH-OH group of donors, NAD or NADP as acceptor"/>
    <property type="evidence" value="ECO:0007669"/>
    <property type="project" value="InterPro"/>
</dbReference>
<accession>A0A2N8ZGA6</accession>
<evidence type="ECO:0000313" key="3">
    <source>
        <dbReference type="Proteomes" id="UP000235828"/>
    </source>
</evidence>
<dbReference type="SUPFAM" id="SSF51735">
    <property type="entry name" value="NAD(P)-binding Rossmann-fold domains"/>
    <property type="match status" value="1"/>
</dbReference>
<dbReference type="EMBL" id="LT960611">
    <property type="protein sequence ID" value="SON50951.1"/>
    <property type="molecule type" value="Genomic_DNA"/>
</dbReference>
<gene>
    <name evidence="2" type="primary">galE</name>
    <name evidence="2" type="ORF">VTAP4600_A2985</name>
</gene>
<feature type="domain" description="3-beta hydroxysteroid dehydrogenase/isomerase" evidence="1">
    <location>
        <begin position="7"/>
        <end position="257"/>
    </location>
</feature>